<keyword evidence="2" id="KW-1185">Reference proteome</keyword>
<organism evidence="1 2">
    <name type="scientific">Entomophthora muscae</name>
    <dbReference type="NCBI Taxonomy" id="34485"/>
    <lineage>
        <taxon>Eukaryota</taxon>
        <taxon>Fungi</taxon>
        <taxon>Fungi incertae sedis</taxon>
        <taxon>Zoopagomycota</taxon>
        <taxon>Entomophthoromycotina</taxon>
        <taxon>Entomophthoromycetes</taxon>
        <taxon>Entomophthorales</taxon>
        <taxon>Entomophthoraceae</taxon>
        <taxon>Entomophthora</taxon>
    </lineage>
</organism>
<protein>
    <submittedName>
        <fullName evidence="1">Uncharacterized protein</fullName>
    </submittedName>
</protein>
<evidence type="ECO:0000313" key="2">
    <source>
        <dbReference type="Proteomes" id="UP001165960"/>
    </source>
</evidence>
<reference evidence="1" key="1">
    <citation type="submission" date="2022-04" db="EMBL/GenBank/DDBJ databases">
        <title>Genome of the entomopathogenic fungus Entomophthora muscae.</title>
        <authorList>
            <person name="Elya C."/>
            <person name="Lovett B.R."/>
            <person name="Lee E."/>
            <person name="Macias A.M."/>
            <person name="Hajek A.E."/>
            <person name="De Bivort B.L."/>
            <person name="Kasson M.T."/>
            <person name="De Fine Licht H.H."/>
            <person name="Stajich J.E."/>
        </authorList>
    </citation>
    <scope>NUCLEOTIDE SEQUENCE</scope>
    <source>
        <strain evidence="1">Berkeley</strain>
    </source>
</reference>
<gene>
    <name evidence="1" type="ORF">DSO57_1020540</name>
</gene>
<dbReference type="EMBL" id="QTSX02006486">
    <property type="protein sequence ID" value="KAJ9053812.1"/>
    <property type="molecule type" value="Genomic_DNA"/>
</dbReference>
<evidence type="ECO:0000313" key="1">
    <source>
        <dbReference type="EMBL" id="KAJ9053812.1"/>
    </source>
</evidence>
<accession>A0ACC2RUN1</accession>
<dbReference type="Proteomes" id="UP001165960">
    <property type="component" value="Unassembled WGS sequence"/>
</dbReference>
<sequence length="364" mass="39379">MSPQNQSDKRPGSPPSASDAGAMVVKKPKSSESKSVMLSKSSVVETGLQKIPRTSRLEAPIMHLTGGHEGEVLTARFDPSGQHIASAGFDRSIVLWNTYGDCKSYGVLKGHRGAILEVQFNHDATQLYSASSDYTIGVWDTTTGELIKRLKGHSSFVNSVCPQLKFAGDGIIISASDDRTLKMWDLRRKNPVMTLPQEFPVTSTCFSAAGDMAFVGSIDDTILAYDLRQQVLAYSLIGHNDTVSGIRLSPDGATLLSYAMDNTVRIWDVKPFAAGSRCLKTFEGAPHGFEKNLIKPSWSRDGGMVATGGGDRSVTIWEVATGRLAYKLPGHKGCVNQVDFHPTEPIILSGSTDRTLFLGEVLPE</sequence>
<proteinExistence type="predicted"/>
<comment type="caution">
    <text evidence="1">The sequence shown here is derived from an EMBL/GenBank/DDBJ whole genome shotgun (WGS) entry which is preliminary data.</text>
</comment>
<name>A0ACC2RUN1_9FUNG</name>